<proteinExistence type="predicted"/>
<keyword evidence="2" id="KW-1185">Reference proteome</keyword>
<dbReference type="RefSeq" id="YP_009140934.1">
    <property type="nucleotide sequence ID" value="NC_027132.1"/>
</dbReference>
<evidence type="ECO:0008006" key="3">
    <source>
        <dbReference type="Google" id="ProtNLM"/>
    </source>
</evidence>
<dbReference type="Proteomes" id="UP000033009">
    <property type="component" value="Segment"/>
</dbReference>
<accession>A0A0E3FGD1</accession>
<organism evidence="1 2">
    <name type="scientific">Synechococcus phage ACG-2014i</name>
    <dbReference type="NCBI Taxonomy" id="1493513"/>
    <lineage>
        <taxon>Viruses</taxon>
        <taxon>Duplodnaviria</taxon>
        <taxon>Heunggongvirae</taxon>
        <taxon>Uroviricota</taxon>
        <taxon>Caudoviricetes</taxon>
        <taxon>Pantevenvirales</taxon>
        <taxon>Kyanoviridae</taxon>
        <taxon>Chalconvirus</taxon>
        <taxon>Chalconvirus acg2014i</taxon>
    </lineage>
</organism>
<dbReference type="GeneID" id="24404992"/>
<protein>
    <recommendedName>
        <fullName evidence="3">Cytitidyltransferase</fullName>
    </recommendedName>
</protein>
<gene>
    <name evidence="1" type="ORF">Syn7803US120_145</name>
</gene>
<name>A0A0E3FGD1_9CAUD</name>
<evidence type="ECO:0000313" key="1">
    <source>
        <dbReference type="EMBL" id="AIX26866.1"/>
    </source>
</evidence>
<dbReference type="EMBL" id="KJ019082">
    <property type="protein sequence ID" value="AIX26866.1"/>
    <property type="molecule type" value="Genomic_DNA"/>
</dbReference>
<sequence length="85" mass="9995">MKDFKKLREEALRQQQRQEEIFKEGDAVMSSRTGEKGHLHRVGGNYAIVISEEGNMFREWIRNIRSINNTRRTSLLNDEVSEDSQ</sequence>
<evidence type="ECO:0000313" key="2">
    <source>
        <dbReference type="Proteomes" id="UP000033009"/>
    </source>
</evidence>
<reference evidence="1 2" key="1">
    <citation type="submission" date="2013-12" db="EMBL/GenBank/DDBJ databases">
        <title>Ecological redundancy of diverse viral populations within a natural community.</title>
        <authorList>
            <person name="Gregory A.C."/>
            <person name="LaButti K."/>
            <person name="Copeland A."/>
            <person name="Woyke T."/>
            <person name="Sullivan M.B."/>
        </authorList>
    </citation>
    <scope>NUCLEOTIDE SEQUENCE [LARGE SCALE GENOMIC DNA]</scope>
    <source>
        <strain evidence="1">Syn7803US120</strain>
    </source>
</reference>
<dbReference type="KEGG" id="vg:24404992"/>